<gene>
    <name evidence="2" type="ORF">MM415A05995_0011</name>
    <name evidence="1" type="ORF">MM415B00626_0051</name>
</gene>
<dbReference type="AlphaFoldDB" id="A0A6M3J1W9"/>
<accession>A0A6M3J1W9</accession>
<evidence type="ECO:0000313" key="1">
    <source>
        <dbReference type="EMBL" id="QJA63518.1"/>
    </source>
</evidence>
<proteinExistence type="predicted"/>
<protein>
    <submittedName>
        <fullName evidence="1">Uncharacterized protein</fullName>
    </submittedName>
</protein>
<dbReference type="EMBL" id="MT141638">
    <property type="protein sequence ID" value="QJA68676.1"/>
    <property type="molecule type" value="Genomic_DNA"/>
</dbReference>
<sequence length="133" mass="15585">MDQKDLDKIKDVLAALEPEKRKKVLEKLGLVKRTVSRKESPKHSDIFFPNKIVTTIVCHHCGSIDVVTRHPRKKSLKVQPGSEKRQKDCFLMLEEETVIKQHTVTRMCKKCPEFVKQMEREELEEKYLKLLVS</sequence>
<evidence type="ECO:0000313" key="2">
    <source>
        <dbReference type="EMBL" id="QJA68676.1"/>
    </source>
</evidence>
<organism evidence="1">
    <name type="scientific">viral metagenome</name>
    <dbReference type="NCBI Taxonomy" id="1070528"/>
    <lineage>
        <taxon>unclassified sequences</taxon>
        <taxon>metagenomes</taxon>
        <taxon>organismal metagenomes</taxon>
    </lineage>
</organism>
<name>A0A6M3J1W9_9ZZZZ</name>
<reference evidence="1" key="1">
    <citation type="submission" date="2020-03" db="EMBL/GenBank/DDBJ databases">
        <title>The deep terrestrial virosphere.</title>
        <authorList>
            <person name="Holmfeldt K."/>
            <person name="Nilsson E."/>
            <person name="Simone D."/>
            <person name="Lopez-Fernandez M."/>
            <person name="Wu X."/>
            <person name="de Brujin I."/>
            <person name="Lundin D."/>
            <person name="Andersson A."/>
            <person name="Bertilsson S."/>
            <person name="Dopson M."/>
        </authorList>
    </citation>
    <scope>NUCLEOTIDE SEQUENCE</scope>
    <source>
        <strain evidence="2">MM415A05995</strain>
        <strain evidence="1">MM415B00626</strain>
    </source>
</reference>
<dbReference type="EMBL" id="MT141498">
    <property type="protein sequence ID" value="QJA63518.1"/>
    <property type="molecule type" value="Genomic_DNA"/>
</dbReference>